<keyword evidence="1" id="KW-0695">RNA-directed DNA polymerase</keyword>
<name>A0A161M261_TRIIF</name>
<keyword evidence="1" id="KW-0808">Transferase</keyword>
<dbReference type="EMBL" id="GEMB01006846">
    <property type="protein sequence ID" value="JAR96513.1"/>
    <property type="molecule type" value="Transcribed_RNA"/>
</dbReference>
<keyword evidence="1" id="KW-0548">Nucleotidyltransferase</keyword>
<protein>
    <submittedName>
        <fullName evidence="1">Reverse transcriptase</fullName>
    </submittedName>
</protein>
<sequence>MAPILYTIYTADIPVHPNTSLFTYADDTAILSPHTDPVLSRRSLQIHLHSLESWLPNGDKINLNKSQYMSSH</sequence>
<accession>A0A161M261</accession>
<proteinExistence type="predicted"/>
<dbReference type="AlphaFoldDB" id="A0A161M261"/>
<dbReference type="GO" id="GO:0003964">
    <property type="term" value="F:RNA-directed DNA polymerase activity"/>
    <property type="evidence" value="ECO:0007669"/>
    <property type="project" value="UniProtKB-KW"/>
</dbReference>
<evidence type="ECO:0000313" key="1">
    <source>
        <dbReference type="EMBL" id="JAR96513.1"/>
    </source>
</evidence>
<organism evidence="1">
    <name type="scientific">Triatoma infestans</name>
    <name type="common">Assassin bug</name>
    <dbReference type="NCBI Taxonomy" id="30076"/>
    <lineage>
        <taxon>Eukaryota</taxon>
        <taxon>Metazoa</taxon>
        <taxon>Ecdysozoa</taxon>
        <taxon>Arthropoda</taxon>
        <taxon>Hexapoda</taxon>
        <taxon>Insecta</taxon>
        <taxon>Pterygota</taxon>
        <taxon>Neoptera</taxon>
        <taxon>Paraneoptera</taxon>
        <taxon>Hemiptera</taxon>
        <taxon>Heteroptera</taxon>
        <taxon>Panheteroptera</taxon>
        <taxon>Cimicomorpha</taxon>
        <taxon>Reduviidae</taxon>
        <taxon>Triatominae</taxon>
        <taxon>Triatoma</taxon>
    </lineage>
</organism>
<reference evidence="1" key="2">
    <citation type="journal article" date="2017" name="J. Med. Entomol.">
        <title>Transcriptome Analysis of the Triatoma infestans (Hemiptera: Reduviidae) Integument.</title>
        <authorList>
            <person name="Calderon-Fernandez G.M."/>
            <person name="Moriconi D.E."/>
            <person name="Dulbecco A.B."/>
            <person name="Juarez M.P."/>
        </authorList>
    </citation>
    <scope>NUCLEOTIDE SEQUENCE</scope>
    <source>
        <strain evidence="1">Int1</strain>
        <tissue evidence="1">Integument</tissue>
    </source>
</reference>
<reference evidence="1" key="1">
    <citation type="submission" date="2016-04" db="EMBL/GenBank/DDBJ databases">
        <authorList>
            <person name="Calderon-Fernandez G.M.Sr."/>
        </authorList>
    </citation>
    <scope>NUCLEOTIDE SEQUENCE</scope>
    <source>
        <strain evidence="1">Int1</strain>
        <tissue evidence="1">Integument</tissue>
    </source>
</reference>